<sequence length="416" mass="48914">MKQIIKVVEVILLITILFTFAMFQGGFVSWFLFYSLTPILLYIFVLLLYPMKNWKVNSKISSTHIHAGQSIDLTITLRRLLPFPIMYVSLEEVCPVTLNRNDIGKEKYHSIANQTIKEQPRTLRKLLFPYFKREMEAEFQITNLPRGKHTFTHVIIEIGDPFGIVKKRYIHSITQEVVVYPMSYPFKWHVVSNQMEEGTKPAQIYDEKLTNIVGGVREYTPGDKFSWIDWKATARKNTMMTKDFEQEKDAQMAIACMVGEENVVKPLVLEASLELSMSILEEARKRKQHVTFHIHGKEIKHFSEQQIMHHIAEVKGYLSTIAPVTKRREQLSIWKHVPKGAFILTIWTKLDQTVVEHMSMLRKREYHPIVCYIRPSKEITMEEKQILQQLRSLQVPYQVITEKDLLKTRWEVRIHK</sequence>
<dbReference type="PANTHER" id="PTHR34351">
    <property type="entry name" value="SLR1927 PROTEIN-RELATED"/>
    <property type="match status" value="1"/>
</dbReference>
<keyword evidence="1" id="KW-0472">Membrane</keyword>
<keyword evidence="1" id="KW-0812">Transmembrane</keyword>
<reference evidence="4" key="1">
    <citation type="journal article" date="2019" name="Int. J. Syst. Evol. Microbiol.">
        <title>The Global Catalogue of Microorganisms (GCM) 10K type strain sequencing project: providing services to taxonomists for standard genome sequencing and annotation.</title>
        <authorList>
            <consortium name="The Broad Institute Genomics Platform"/>
            <consortium name="The Broad Institute Genome Sequencing Center for Infectious Disease"/>
            <person name="Wu L."/>
            <person name="Ma J."/>
        </authorList>
    </citation>
    <scope>NUCLEOTIDE SEQUENCE [LARGE SCALE GENOMIC DNA]</scope>
    <source>
        <strain evidence="4">KACC 14058</strain>
    </source>
</reference>
<keyword evidence="1" id="KW-1133">Transmembrane helix</keyword>
<proteinExistence type="predicted"/>
<name>A0ABV8W117_9BACI</name>
<dbReference type="Pfam" id="PF01882">
    <property type="entry name" value="DUF58"/>
    <property type="match status" value="1"/>
</dbReference>
<feature type="domain" description="DUF58" evidence="2">
    <location>
        <begin position="216"/>
        <end position="256"/>
    </location>
</feature>
<accession>A0ABV8W117</accession>
<dbReference type="RefSeq" id="WP_390200437.1">
    <property type="nucleotide sequence ID" value="NZ_JBHSDV010000005.1"/>
</dbReference>
<dbReference type="EMBL" id="JBHSDV010000005">
    <property type="protein sequence ID" value="MFC4389005.1"/>
    <property type="molecule type" value="Genomic_DNA"/>
</dbReference>
<organism evidence="3 4">
    <name type="scientific">Gracilibacillus marinus</name>
    <dbReference type="NCBI Taxonomy" id="630535"/>
    <lineage>
        <taxon>Bacteria</taxon>
        <taxon>Bacillati</taxon>
        <taxon>Bacillota</taxon>
        <taxon>Bacilli</taxon>
        <taxon>Bacillales</taxon>
        <taxon>Bacillaceae</taxon>
        <taxon>Gracilibacillus</taxon>
    </lineage>
</organism>
<dbReference type="Proteomes" id="UP001595880">
    <property type="component" value="Unassembled WGS sequence"/>
</dbReference>
<protein>
    <submittedName>
        <fullName evidence="3">DUF58 domain-containing protein</fullName>
    </submittedName>
</protein>
<keyword evidence="4" id="KW-1185">Reference proteome</keyword>
<feature type="transmembrane region" description="Helical" evidence="1">
    <location>
        <begin position="31"/>
        <end position="49"/>
    </location>
</feature>
<evidence type="ECO:0000313" key="4">
    <source>
        <dbReference type="Proteomes" id="UP001595880"/>
    </source>
</evidence>
<evidence type="ECO:0000259" key="2">
    <source>
        <dbReference type="Pfam" id="PF01882"/>
    </source>
</evidence>
<gene>
    <name evidence="3" type="ORF">ACFOZ1_14475</name>
</gene>
<evidence type="ECO:0000256" key="1">
    <source>
        <dbReference type="SAM" id="Phobius"/>
    </source>
</evidence>
<comment type="caution">
    <text evidence="3">The sequence shown here is derived from an EMBL/GenBank/DDBJ whole genome shotgun (WGS) entry which is preliminary data.</text>
</comment>
<dbReference type="InterPro" id="IPR002881">
    <property type="entry name" value="DUF58"/>
</dbReference>
<feature type="transmembrane region" description="Helical" evidence="1">
    <location>
        <begin position="7"/>
        <end position="25"/>
    </location>
</feature>
<dbReference type="PANTHER" id="PTHR34351:SF2">
    <property type="entry name" value="DUF58 DOMAIN-CONTAINING PROTEIN"/>
    <property type="match status" value="1"/>
</dbReference>
<evidence type="ECO:0000313" key="3">
    <source>
        <dbReference type="EMBL" id="MFC4389005.1"/>
    </source>
</evidence>